<evidence type="ECO:0000313" key="3">
    <source>
        <dbReference type="EMBL" id="JAG65730.1"/>
    </source>
</evidence>
<name>A0A0A9YBU4_LYGHE</name>
<feature type="compositionally biased region" description="Polar residues" evidence="1">
    <location>
        <begin position="96"/>
        <end position="108"/>
    </location>
</feature>
<reference evidence="2" key="1">
    <citation type="journal article" date="2014" name="PLoS ONE">
        <title>Transcriptome-Based Identification of ABC Transporters in the Western Tarnished Plant Bug Lygus hesperus.</title>
        <authorList>
            <person name="Hull J.J."/>
            <person name="Chaney K."/>
            <person name="Geib S.M."/>
            <person name="Fabrick J.A."/>
            <person name="Brent C.S."/>
            <person name="Walsh D."/>
            <person name="Lavine L.C."/>
        </authorList>
    </citation>
    <scope>NUCLEOTIDE SEQUENCE</scope>
</reference>
<reference evidence="2" key="2">
    <citation type="submission" date="2014-07" db="EMBL/GenBank/DDBJ databases">
        <authorList>
            <person name="Hull J."/>
        </authorList>
    </citation>
    <scope>NUCLEOTIDE SEQUENCE</scope>
</reference>
<sequence>MMGTRYRCRKSKAVGSRKKKPPVEPLDKKDEVWCYVLIKLFTAMLEDPEEAKKMLKPTTSAFDVDLEPAVRQLKKAIERKKSEHSSTRTTCKKTASKVSSFTTETKNYNVTPTSSRPTSSESSSSNSEVNSVDLKNVIKILSKVEETKSNRTKDSSKTISRTMSTTNNPGARGDRNSLLANIINLLNVYRG</sequence>
<feature type="compositionally biased region" description="Basic and acidic residues" evidence="1">
    <location>
        <begin position="145"/>
        <end position="156"/>
    </location>
</feature>
<accession>A0A0A9YBU4</accession>
<dbReference type="AlphaFoldDB" id="A0A0A9YBU4"/>
<dbReference type="EMBL" id="GBHO01015036">
    <property type="protein sequence ID" value="JAG28568.1"/>
    <property type="molecule type" value="Transcribed_RNA"/>
</dbReference>
<organism evidence="2">
    <name type="scientific">Lygus hesperus</name>
    <name type="common">Western plant bug</name>
    <dbReference type="NCBI Taxonomy" id="30085"/>
    <lineage>
        <taxon>Eukaryota</taxon>
        <taxon>Metazoa</taxon>
        <taxon>Ecdysozoa</taxon>
        <taxon>Arthropoda</taxon>
        <taxon>Hexapoda</taxon>
        <taxon>Insecta</taxon>
        <taxon>Pterygota</taxon>
        <taxon>Neoptera</taxon>
        <taxon>Paraneoptera</taxon>
        <taxon>Hemiptera</taxon>
        <taxon>Heteroptera</taxon>
        <taxon>Panheteroptera</taxon>
        <taxon>Cimicomorpha</taxon>
        <taxon>Miridae</taxon>
        <taxon>Mirini</taxon>
        <taxon>Lygus</taxon>
    </lineage>
</organism>
<proteinExistence type="predicted"/>
<dbReference type="EMBL" id="GBRD01000091">
    <property type="protein sequence ID" value="JAG65730.1"/>
    <property type="molecule type" value="Transcribed_RNA"/>
</dbReference>
<feature type="region of interest" description="Disordered" evidence="1">
    <location>
        <begin position="145"/>
        <end position="173"/>
    </location>
</feature>
<reference evidence="3" key="3">
    <citation type="submission" date="2014-09" db="EMBL/GenBank/DDBJ databases">
        <authorList>
            <person name="Magalhaes I.L.F."/>
            <person name="Oliveira U."/>
            <person name="Santos F.R."/>
            <person name="Vidigal T.H.D.A."/>
            <person name="Brescovit A.D."/>
            <person name="Santos A.J."/>
        </authorList>
    </citation>
    <scope>NUCLEOTIDE SEQUENCE</scope>
</reference>
<evidence type="ECO:0000256" key="1">
    <source>
        <dbReference type="SAM" id="MobiDB-lite"/>
    </source>
</evidence>
<feature type="compositionally biased region" description="Polar residues" evidence="1">
    <location>
        <begin position="157"/>
        <end position="169"/>
    </location>
</feature>
<feature type="region of interest" description="Disordered" evidence="1">
    <location>
        <begin position="1"/>
        <end position="25"/>
    </location>
</feature>
<feature type="compositionally biased region" description="Low complexity" evidence="1">
    <location>
        <begin position="109"/>
        <end position="129"/>
    </location>
</feature>
<evidence type="ECO:0000313" key="2">
    <source>
        <dbReference type="EMBL" id="JAG28568.1"/>
    </source>
</evidence>
<feature type="compositionally biased region" description="Basic residues" evidence="1">
    <location>
        <begin position="1"/>
        <end position="20"/>
    </location>
</feature>
<feature type="region of interest" description="Disordered" evidence="1">
    <location>
        <begin position="77"/>
        <end position="129"/>
    </location>
</feature>
<feature type="compositionally biased region" description="Basic and acidic residues" evidence="1">
    <location>
        <begin position="77"/>
        <end position="86"/>
    </location>
</feature>
<protein>
    <submittedName>
        <fullName evidence="2">Uncharacterized protein</fullName>
    </submittedName>
</protein>
<gene>
    <name evidence="2" type="ORF">CM83_100380</name>
</gene>